<sequence>MSNESKAVAFAMAAILLWSTVATAFKIALQYHSVIGLLAGASLTSVLVLMAILFAQGKLLRAIRSFPSNLLNALLLGSLNPVLYYLVLFEAYRRLPAQVAQPVNYTWAITLALLSVPILKHRLTRRDLWGLLLGYSGVVVISIAGKEVTGSLDYWGLALAIFSTLLWAGFWLLNTKKNNLDPIIGLFHNFLVSLPILGLLIWFVPPPPVQWGLMSITSLVYVGLFEMGITFVFWQMALMRTGNAARLGTLIFLSPLISLFLIHLVLKEPLQLATFLGLALIIAGVISSRKKP</sequence>
<dbReference type="InterPro" id="IPR037185">
    <property type="entry name" value="EmrE-like"/>
</dbReference>
<dbReference type="OrthoDB" id="5729944at2"/>
<feature type="domain" description="EamA" evidence="7">
    <location>
        <begin position="155"/>
        <end position="286"/>
    </location>
</feature>
<feature type="transmembrane region" description="Helical" evidence="6">
    <location>
        <begin position="246"/>
        <end position="266"/>
    </location>
</feature>
<feature type="transmembrane region" description="Helical" evidence="6">
    <location>
        <begin position="128"/>
        <end position="148"/>
    </location>
</feature>
<keyword evidence="4 6" id="KW-1133">Transmembrane helix</keyword>
<keyword evidence="5 6" id="KW-0472">Membrane</keyword>
<dbReference type="SUPFAM" id="SSF103481">
    <property type="entry name" value="Multidrug resistance efflux transporter EmrE"/>
    <property type="match status" value="2"/>
</dbReference>
<evidence type="ECO:0000313" key="9">
    <source>
        <dbReference type="Proteomes" id="UP000229757"/>
    </source>
</evidence>
<dbReference type="InterPro" id="IPR050638">
    <property type="entry name" value="AA-Vitamin_Transporters"/>
</dbReference>
<feature type="transmembrane region" description="Helical" evidence="6">
    <location>
        <begin position="66"/>
        <end position="87"/>
    </location>
</feature>
<feature type="domain" description="EamA" evidence="7">
    <location>
        <begin position="6"/>
        <end position="142"/>
    </location>
</feature>
<organism evidence="8 9">
    <name type="scientific">Reinekea forsetii</name>
    <dbReference type="NCBI Taxonomy" id="1336806"/>
    <lineage>
        <taxon>Bacteria</taxon>
        <taxon>Pseudomonadati</taxon>
        <taxon>Pseudomonadota</taxon>
        <taxon>Gammaproteobacteria</taxon>
        <taxon>Oceanospirillales</taxon>
        <taxon>Saccharospirillaceae</taxon>
        <taxon>Reinekea</taxon>
    </lineage>
</organism>
<name>A0A2K8KTV7_9GAMM</name>
<dbReference type="Proteomes" id="UP000229757">
    <property type="component" value="Chromosome"/>
</dbReference>
<keyword evidence="9" id="KW-1185">Reference proteome</keyword>
<evidence type="ECO:0000259" key="7">
    <source>
        <dbReference type="Pfam" id="PF00892"/>
    </source>
</evidence>
<feature type="transmembrane region" description="Helical" evidence="6">
    <location>
        <begin position="185"/>
        <end position="205"/>
    </location>
</feature>
<evidence type="ECO:0000256" key="3">
    <source>
        <dbReference type="ARBA" id="ARBA00022692"/>
    </source>
</evidence>
<dbReference type="Pfam" id="PF00892">
    <property type="entry name" value="EamA"/>
    <property type="match status" value="2"/>
</dbReference>
<protein>
    <submittedName>
        <fullName evidence="8">Transporter, EamA-like family</fullName>
    </submittedName>
</protein>
<evidence type="ECO:0000256" key="4">
    <source>
        <dbReference type="ARBA" id="ARBA00022989"/>
    </source>
</evidence>
<keyword evidence="2" id="KW-1003">Cell membrane</keyword>
<evidence type="ECO:0000313" key="8">
    <source>
        <dbReference type="EMBL" id="ATX78167.1"/>
    </source>
</evidence>
<accession>A0A2K8KTV7</accession>
<proteinExistence type="predicted"/>
<feature type="transmembrane region" description="Helical" evidence="6">
    <location>
        <begin position="99"/>
        <end position="116"/>
    </location>
</feature>
<gene>
    <name evidence="8" type="ORF">REIFOR_03048</name>
</gene>
<evidence type="ECO:0000256" key="1">
    <source>
        <dbReference type="ARBA" id="ARBA00004651"/>
    </source>
</evidence>
<evidence type="ECO:0000256" key="5">
    <source>
        <dbReference type="ARBA" id="ARBA00023136"/>
    </source>
</evidence>
<feature type="transmembrane region" description="Helical" evidence="6">
    <location>
        <begin position="154"/>
        <end position="173"/>
    </location>
</feature>
<dbReference type="PANTHER" id="PTHR32322">
    <property type="entry name" value="INNER MEMBRANE TRANSPORTER"/>
    <property type="match status" value="1"/>
</dbReference>
<feature type="transmembrane region" description="Helical" evidence="6">
    <location>
        <begin position="211"/>
        <end position="234"/>
    </location>
</feature>
<feature type="transmembrane region" description="Helical" evidence="6">
    <location>
        <begin position="272"/>
        <end position="288"/>
    </location>
</feature>
<dbReference type="EMBL" id="CP011797">
    <property type="protein sequence ID" value="ATX78167.1"/>
    <property type="molecule type" value="Genomic_DNA"/>
</dbReference>
<dbReference type="KEGG" id="rfo:REIFOR_03048"/>
<comment type="subcellular location">
    <subcellularLocation>
        <location evidence="1">Cell membrane</location>
        <topology evidence="1">Multi-pass membrane protein</topology>
    </subcellularLocation>
</comment>
<evidence type="ECO:0000256" key="6">
    <source>
        <dbReference type="SAM" id="Phobius"/>
    </source>
</evidence>
<feature type="transmembrane region" description="Helical" evidence="6">
    <location>
        <begin position="34"/>
        <end position="54"/>
    </location>
</feature>
<keyword evidence="3 6" id="KW-0812">Transmembrane</keyword>
<dbReference type="GO" id="GO:0005886">
    <property type="term" value="C:plasma membrane"/>
    <property type="evidence" value="ECO:0007669"/>
    <property type="project" value="UniProtKB-SubCell"/>
</dbReference>
<dbReference type="AlphaFoldDB" id="A0A2K8KTV7"/>
<evidence type="ECO:0000256" key="2">
    <source>
        <dbReference type="ARBA" id="ARBA00022475"/>
    </source>
</evidence>
<reference evidence="8 9" key="1">
    <citation type="journal article" date="2017" name="Environ. Microbiol.">
        <title>Genomic and physiological analyses of 'Reinekea forsetii' reveal a versatile opportunistic lifestyle during spring algae blooms.</title>
        <authorList>
            <person name="Avci B."/>
            <person name="Hahnke R.L."/>
            <person name="Chafee M."/>
            <person name="Fischer T."/>
            <person name="Gruber-Vodicka H."/>
            <person name="Tegetmeyer H.E."/>
            <person name="Harder J."/>
            <person name="Fuchs B.M."/>
            <person name="Amann R.I."/>
            <person name="Teeling H."/>
        </authorList>
    </citation>
    <scope>NUCLEOTIDE SEQUENCE [LARGE SCALE GENOMIC DNA]</scope>
    <source>
        <strain evidence="8 9">Hel1_31_D35</strain>
    </source>
</reference>
<dbReference type="InterPro" id="IPR000620">
    <property type="entry name" value="EamA_dom"/>
</dbReference>
<dbReference type="PANTHER" id="PTHR32322:SF18">
    <property type="entry name" value="S-ADENOSYLMETHIONINE_S-ADENOSYLHOMOCYSTEINE TRANSPORTER"/>
    <property type="match status" value="1"/>
</dbReference>